<dbReference type="PANTHER" id="PTHR47843">
    <property type="entry name" value="BTB DOMAIN-CONTAINING PROTEIN-RELATED"/>
    <property type="match status" value="1"/>
</dbReference>
<organism evidence="2 3">
    <name type="scientific">Fonsecaea erecta</name>
    <dbReference type="NCBI Taxonomy" id="1367422"/>
    <lineage>
        <taxon>Eukaryota</taxon>
        <taxon>Fungi</taxon>
        <taxon>Dikarya</taxon>
        <taxon>Ascomycota</taxon>
        <taxon>Pezizomycotina</taxon>
        <taxon>Eurotiomycetes</taxon>
        <taxon>Chaetothyriomycetidae</taxon>
        <taxon>Chaetothyriales</taxon>
        <taxon>Herpotrichiellaceae</taxon>
        <taxon>Fonsecaea</taxon>
    </lineage>
</organism>
<sequence length="259" mass="29526">MDLNKVTTSAFRRKYFLLSDAARLRDASMTGVEEVKSQNFAASPIITISVGKEKAVYRIHKAVLIKESSFFEKMFASGMIESQTHQVSLPEDQPEAFEQFVSWVYAGNDSQMKDAEPTMIMTCWALADKFGVPSWHNWLINKLIDHWDFHGFSFDHVSWVSANANHESALCRLVIDQFVWHLEENPNTYFKNETSPEVSQLLSRPDFPHAIFAFSVFSPRFGGRFIRPGLDPCKYHAHKGGAVCPVSLLKFPWSQALWG</sequence>
<evidence type="ECO:0000259" key="1">
    <source>
        <dbReference type="PROSITE" id="PS50097"/>
    </source>
</evidence>
<dbReference type="PROSITE" id="PS50097">
    <property type="entry name" value="BTB"/>
    <property type="match status" value="1"/>
</dbReference>
<reference evidence="2 3" key="1">
    <citation type="submission" date="2016-04" db="EMBL/GenBank/DDBJ databases">
        <title>Draft genome of Fonsecaea erecta CBS 125763.</title>
        <authorList>
            <person name="Weiss V.A."/>
            <person name="Vicente V.A."/>
            <person name="Raittz R.T."/>
            <person name="Moreno L.F."/>
            <person name="De Souza E.M."/>
            <person name="Pedrosa F.O."/>
            <person name="Steffens M.B."/>
            <person name="Faoro H."/>
            <person name="Tadra-Sfeir M.Z."/>
            <person name="Najafzadeh M.J."/>
            <person name="Felipe M.S."/>
            <person name="Teixeira M."/>
            <person name="Sun J."/>
            <person name="Xi L."/>
            <person name="Gomes R."/>
            <person name="De Azevedo C.M."/>
            <person name="Salgado C.G."/>
            <person name="Da Silva M.B."/>
            <person name="Nascimento M.F."/>
            <person name="Queiroz-Telles F."/>
            <person name="Attili D.S."/>
            <person name="Gorbushina A."/>
        </authorList>
    </citation>
    <scope>NUCLEOTIDE SEQUENCE [LARGE SCALE GENOMIC DNA]</scope>
    <source>
        <strain evidence="2 3">CBS 125763</strain>
    </source>
</reference>
<evidence type="ECO:0000313" key="3">
    <source>
        <dbReference type="Proteomes" id="UP000078343"/>
    </source>
</evidence>
<name>A0A178ZFI1_9EURO</name>
<dbReference type="EMBL" id="LVYI01000006">
    <property type="protein sequence ID" value="OAP58537.1"/>
    <property type="molecule type" value="Genomic_DNA"/>
</dbReference>
<dbReference type="RefSeq" id="XP_018691904.1">
    <property type="nucleotide sequence ID" value="XM_018839136.1"/>
</dbReference>
<comment type="caution">
    <text evidence="2">The sequence shown here is derived from an EMBL/GenBank/DDBJ whole genome shotgun (WGS) entry which is preliminary data.</text>
</comment>
<dbReference type="Gene3D" id="3.30.710.10">
    <property type="entry name" value="Potassium Channel Kv1.1, Chain A"/>
    <property type="match status" value="1"/>
</dbReference>
<dbReference type="SMART" id="SM00225">
    <property type="entry name" value="BTB"/>
    <property type="match status" value="1"/>
</dbReference>
<dbReference type="CDD" id="cd18186">
    <property type="entry name" value="BTB_POZ_ZBTB_KLHL-like"/>
    <property type="match status" value="1"/>
</dbReference>
<dbReference type="AlphaFoldDB" id="A0A178ZFI1"/>
<dbReference type="InterPro" id="IPR000210">
    <property type="entry name" value="BTB/POZ_dom"/>
</dbReference>
<dbReference type="InterPro" id="IPR011333">
    <property type="entry name" value="SKP1/BTB/POZ_sf"/>
</dbReference>
<dbReference type="GeneID" id="30011795"/>
<gene>
    <name evidence="2" type="ORF">AYL99_07627</name>
</gene>
<evidence type="ECO:0000313" key="2">
    <source>
        <dbReference type="EMBL" id="OAP58537.1"/>
    </source>
</evidence>
<proteinExistence type="predicted"/>
<dbReference type="Proteomes" id="UP000078343">
    <property type="component" value="Unassembled WGS sequence"/>
</dbReference>
<dbReference type="STRING" id="1367422.A0A178ZFI1"/>
<dbReference type="PANTHER" id="PTHR47843:SF2">
    <property type="entry name" value="BTB DOMAIN-CONTAINING PROTEIN"/>
    <property type="match status" value="1"/>
</dbReference>
<dbReference type="OrthoDB" id="4141102at2759"/>
<feature type="domain" description="BTB" evidence="1">
    <location>
        <begin position="46"/>
        <end position="108"/>
    </location>
</feature>
<dbReference type="SUPFAM" id="SSF54695">
    <property type="entry name" value="POZ domain"/>
    <property type="match status" value="1"/>
</dbReference>
<protein>
    <recommendedName>
        <fullName evidence="1">BTB domain-containing protein</fullName>
    </recommendedName>
</protein>
<dbReference type="Pfam" id="PF00651">
    <property type="entry name" value="BTB"/>
    <property type="match status" value="1"/>
</dbReference>
<keyword evidence="3" id="KW-1185">Reference proteome</keyword>
<accession>A0A178ZFI1</accession>